<comment type="caution">
    <text evidence="2">The sequence shown here is derived from an EMBL/GenBank/DDBJ whole genome shotgun (WGS) entry which is preliminary data.</text>
</comment>
<dbReference type="EMBL" id="REFC01000012">
    <property type="protein sequence ID" value="RMA64251.1"/>
    <property type="molecule type" value="Genomic_DNA"/>
</dbReference>
<evidence type="ECO:0000313" key="3">
    <source>
        <dbReference type="Proteomes" id="UP000271339"/>
    </source>
</evidence>
<name>A0A3L9YU27_9FLAO</name>
<protein>
    <submittedName>
        <fullName evidence="2">Lamin tail-like protein</fullName>
    </submittedName>
</protein>
<feature type="domain" description="LTD" evidence="1">
    <location>
        <begin position="96"/>
        <end position="222"/>
    </location>
</feature>
<dbReference type="RefSeq" id="WP_121906717.1">
    <property type="nucleotide sequence ID" value="NZ_REFC01000012.1"/>
</dbReference>
<evidence type="ECO:0000259" key="1">
    <source>
        <dbReference type="PROSITE" id="PS51841"/>
    </source>
</evidence>
<accession>A0A3L9YU27</accession>
<dbReference type="PROSITE" id="PS51841">
    <property type="entry name" value="LTD"/>
    <property type="match status" value="1"/>
</dbReference>
<keyword evidence="3" id="KW-1185">Reference proteome</keyword>
<dbReference type="InterPro" id="IPR001322">
    <property type="entry name" value="Lamin_tail_dom"/>
</dbReference>
<proteinExistence type="predicted"/>
<gene>
    <name evidence="2" type="ORF">BXY75_1124</name>
</gene>
<dbReference type="InterPro" id="IPR036415">
    <property type="entry name" value="Lamin_tail_dom_sf"/>
</dbReference>
<sequence length="253" mass="26571">MKNVLLAVIGLFISTSLFSQVGIGTLTPSDASMLDVSSTSDSGVTYKGFMPPRVPSNTERDMIAPTVTDVGLLVFVESTSCLQIWSGTAWENVFCNATGVAASDLFISEYVEGSSNNKAIEIANFTGATVNLDNYQLFLSRNGGTTSDVITFNTGFMLADGAVYVIKHASASGAIIANQTDSNLNFNGNDALVLQTSAGVNIDAIGTVGDATVYAQDVTLQKQPTFGPSSTYTPANFDSFPVDTFTGLGSHTY</sequence>
<dbReference type="SUPFAM" id="SSF74853">
    <property type="entry name" value="Lamin A/C globular tail domain"/>
    <property type="match status" value="1"/>
</dbReference>
<dbReference type="Pfam" id="PF00932">
    <property type="entry name" value="LTD"/>
    <property type="match status" value="1"/>
</dbReference>
<dbReference type="PANTHER" id="PTHR42834:SF1">
    <property type="entry name" value="ENDONUCLEASE_EXONUCLEASE_PHOSPHATASE FAMILY PROTEIN (AFU_ORTHOLOGUE AFUA_3G09210)"/>
    <property type="match status" value="1"/>
</dbReference>
<organism evidence="2 3">
    <name type="scientific">Ulvibacter antarcticus</name>
    <dbReference type="NCBI Taxonomy" id="442714"/>
    <lineage>
        <taxon>Bacteria</taxon>
        <taxon>Pseudomonadati</taxon>
        <taxon>Bacteroidota</taxon>
        <taxon>Flavobacteriia</taxon>
        <taxon>Flavobacteriales</taxon>
        <taxon>Flavobacteriaceae</taxon>
        <taxon>Ulvibacter</taxon>
    </lineage>
</organism>
<evidence type="ECO:0000313" key="2">
    <source>
        <dbReference type="EMBL" id="RMA64251.1"/>
    </source>
</evidence>
<dbReference type="PANTHER" id="PTHR42834">
    <property type="entry name" value="ENDONUCLEASE/EXONUCLEASE/PHOSPHATASE FAMILY PROTEIN (AFU_ORTHOLOGUE AFUA_3G09210)"/>
    <property type="match status" value="1"/>
</dbReference>
<dbReference type="OrthoDB" id="5500612at2"/>
<dbReference type="AlphaFoldDB" id="A0A3L9YU27"/>
<dbReference type="Proteomes" id="UP000271339">
    <property type="component" value="Unassembled WGS sequence"/>
</dbReference>
<reference evidence="2 3" key="1">
    <citation type="submission" date="2018-10" db="EMBL/GenBank/DDBJ databases">
        <title>Genomic Encyclopedia of Archaeal and Bacterial Type Strains, Phase II (KMG-II): from individual species to whole genera.</title>
        <authorList>
            <person name="Goeker M."/>
        </authorList>
    </citation>
    <scope>NUCLEOTIDE SEQUENCE [LARGE SCALE GENOMIC DNA]</scope>
    <source>
        <strain evidence="2 3">DSM 23424</strain>
    </source>
</reference>